<sequence>MAEMRKVEETCAFPNKHKPDLPNPINETLEQKEDAEDDGSDSNKRQKLEISTENEKNIVCSFSVAEKMEVSKDGKEDDYKDDENDITGDHVRVEADLVDIGEEIVVADKGNGISVEASEEVDIIEEEDDSEEFDSEEYDTSDYSSYDSSDYSSYDSSDDSSDYSSDDSSDYSSYDSSDDSFFSDSSGDDSDSSKFSGLDSDSDDIRFL</sequence>
<feature type="compositionally biased region" description="Acidic residues" evidence="1">
    <location>
        <begin position="156"/>
        <end position="169"/>
    </location>
</feature>
<feature type="compositionally biased region" description="Low complexity" evidence="1">
    <location>
        <begin position="170"/>
        <end position="185"/>
    </location>
</feature>
<reference evidence="2 3" key="1">
    <citation type="journal article" date="2021" name="Comput. Struct. Biotechnol. J.">
        <title>De novo genome assembly of the potent medicinal plant Rehmannia glutinosa using nanopore technology.</title>
        <authorList>
            <person name="Ma L."/>
            <person name="Dong C."/>
            <person name="Song C."/>
            <person name="Wang X."/>
            <person name="Zheng X."/>
            <person name="Niu Y."/>
            <person name="Chen S."/>
            <person name="Feng W."/>
        </authorList>
    </citation>
    <scope>NUCLEOTIDE SEQUENCE [LARGE SCALE GENOMIC DNA]</scope>
    <source>
        <strain evidence="2">DH-2019</strain>
    </source>
</reference>
<dbReference type="EMBL" id="JABTTQ020000005">
    <property type="protein sequence ID" value="KAK6155344.1"/>
    <property type="molecule type" value="Genomic_DNA"/>
</dbReference>
<feature type="compositionally biased region" description="Low complexity" evidence="1">
    <location>
        <begin position="141"/>
        <end position="155"/>
    </location>
</feature>
<accession>A0ABR0X9H9</accession>
<feature type="compositionally biased region" description="Basic and acidic residues" evidence="1">
    <location>
        <begin position="67"/>
        <end position="78"/>
    </location>
</feature>
<gene>
    <name evidence="2" type="ORF">DH2020_009592</name>
</gene>
<evidence type="ECO:0000313" key="2">
    <source>
        <dbReference type="EMBL" id="KAK6155344.1"/>
    </source>
</evidence>
<keyword evidence="3" id="KW-1185">Reference proteome</keyword>
<organism evidence="2 3">
    <name type="scientific">Rehmannia glutinosa</name>
    <name type="common">Chinese foxglove</name>
    <dbReference type="NCBI Taxonomy" id="99300"/>
    <lineage>
        <taxon>Eukaryota</taxon>
        <taxon>Viridiplantae</taxon>
        <taxon>Streptophyta</taxon>
        <taxon>Embryophyta</taxon>
        <taxon>Tracheophyta</taxon>
        <taxon>Spermatophyta</taxon>
        <taxon>Magnoliopsida</taxon>
        <taxon>eudicotyledons</taxon>
        <taxon>Gunneridae</taxon>
        <taxon>Pentapetalae</taxon>
        <taxon>asterids</taxon>
        <taxon>lamiids</taxon>
        <taxon>Lamiales</taxon>
        <taxon>Orobanchaceae</taxon>
        <taxon>Rehmannieae</taxon>
        <taxon>Rehmannia</taxon>
    </lineage>
</organism>
<evidence type="ECO:0000313" key="3">
    <source>
        <dbReference type="Proteomes" id="UP001318860"/>
    </source>
</evidence>
<feature type="region of interest" description="Disordered" evidence="1">
    <location>
        <begin position="67"/>
        <end position="91"/>
    </location>
</feature>
<proteinExistence type="predicted"/>
<name>A0ABR0X9H9_REHGL</name>
<feature type="region of interest" description="Disordered" evidence="1">
    <location>
        <begin position="1"/>
        <end position="50"/>
    </location>
</feature>
<feature type="region of interest" description="Disordered" evidence="1">
    <location>
        <begin position="107"/>
        <end position="208"/>
    </location>
</feature>
<feature type="compositionally biased region" description="Acidic residues" evidence="1">
    <location>
        <begin position="117"/>
        <end position="140"/>
    </location>
</feature>
<dbReference type="Proteomes" id="UP001318860">
    <property type="component" value="Unassembled WGS sequence"/>
</dbReference>
<evidence type="ECO:0000256" key="1">
    <source>
        <dbReference type="SAM" id="MobiDB-lite"/>
    </source>
</evidence>
<protein>
    <submittedName>
        <fullName evidence="2">Uncharacterized protein</fullName>
    </submittedName>
</protein>
<comment type="caution">
    <text evidence="2">The sequence shown here is derived from an EMBL/GenBank/DDBJ whole genome shotgun (WGS) entry which is preliminary data.</text>
</comment>
<feature type="compositionally biased region" description="Basic and acidic residues" evidence="1">
    <location>
        <begin position="41"/>
        <end position="50"/>
    </location>
</feature>